<protein>
    <submittedName>
        <fullName evidence="1">Uncharacterized protein</fullName>
    </submittedName>
</protein>
<gene>
    <name evidence="1" type="ORF">MNBD_ACTINO01-2209</name>
</gene>
<organism evidence="1">
    <name type="scientific">hydrothermal vent metagenome</name>
    <dbReference type="NCBI Taxonomy" id="652676"/>
    <lineage>
        <taxon>unclassified sequences</taxon>
        <taxon>metagenomes</taxon>
        <taxon>ecological metagenomes</taxon>
    </lineage>
</organism>
<name>A0A3B0RY05_9ZZZZ</name>
<dbReference type="EMBL" id="UOEI01000012">
    <property type="protein sequence ID" value="VAV89273.1"/>
    <property type="molecule type" value="Genomic_DNA"/>
</dbReference>
<dbReference type="AlphaFoldDB" id="A0A3B0RY05"/>
<accession>A0A3B0RY05</accession>
<proteinExistence type="predicted"/>
<feature type="non-terminal residue" evidence="1">
    <location>
        <position position="77"/>
    </location>
</feature>
<evidence type="ECO:0000313" key="1">
    <source>
        <dbReference type="EMBL" id="VAV89273.1"/>
    </source>
</evidence>
<reference evidence="1" key="1">
    <citation type="submission" date="2018-06" db="EMBL/GenBank/DDBJ databases">
        <authorList>
            <person name="Zhirakovskaya E."/>
        </authorList>
    </citation>
    <scope>NUCLEOTIDE SEQUENCE</scope>
</reference>
<sequence>MPSITGLGLPIDWTAFGWSASPRFGNVTCTTGDPVWAWEPAAPAFGISVFDPPEGVVVESFFVDHVVLLVPSLDAAI</sequence>